<dbReference type="Proteomes" id="UP000273022">
    <property type="component" value="Unassembled WGS sequence"/>
</dbReference>
<evidence type="ECO:0000313" key="2">
    <source>
        <dbReference type="Proteomes" id="UP000273022"/>
    </source>
</evidence>
<sequence>MSVELHTLARDLFTFPDNQSHDSYEIDQAFESFEANHTSQSISQSNFFKERQVVPVNPRLFNQWRALAAEHNFEFVSAASRTPEVNEKWLNHSLLDPQTKQQKREHILQLFEIGDLFCRGINVDSPTIGCAGLELEYQSQKVEPRPGTILKRGMRVELFYLELHLGLYPVKALYCYKKDTSTTSNTSLTAHFRQLHPNRHCLFEKISESDNRLDSLYRSRTSGHFKEDGTHMSGHNKPEEQIYSQKTNETIIEGYRVEQYQCVIIPFPCSLNQLSKKLQLKTKLEKELNIDELPVVFYSCQSGEIKEIVFLSDLGLTHDNINELNFGIKKMRVFAEKTASTNIESLLCHLPPSQLLDLLQHPPSELSEAIRVLSTPYRNAILSAVREGNLTKFELCCENGANLNTTYYTHCAGVMGYFNLFQILVHEQYKDAAERQHELHQIGIRLYQQGCEVKIDQKLLKQTPILWLYMVQHQEPINLEKMPYKQTEEWQDLLSTAINHFQKNIFDQEQLQQAALAIKNTLHLQPTELRVFFTDTIKEKLDISEMNDFNVNKLEAHPIIQLIKALLPFGFRVDTQELRTQLEQENTSLLHDEQYNHDHDIAIVNNEFKLELDVEEATSVPDTPLLPPIIASTKQTRIYYQDFEIITGCEINPFAPPEARLNQGKVSAWLMVFRQWLSKRSTRIHKTITPNFVPLTPMNENCLLVSKNKPESFNEDFDEIKSEAFETEHAVTTKDKINSKGNVYYFTHEFGRQLRVGRNMSDQVAKHLYNERKQEALTLLDQYYTKKLNTIHDQKSAKIAYIECIDTMQQNKPVIDMPVKTESLPQTVKKPIKVQNSAHFNWLRKRYDKSPITRNKSYLALAQTAVHHYYCSPQEKQLEVLVSSVKPVPVMFKKNHGAEHVTRTQIIAEALIELFILYQPTTAELFIEEPELKELIPLAMIYHDVAAEVTDKSEEEIQAAAIFQRDMKMAARYSSAITQLVATALKNKESDLSDCTLPQLYPDTSPECTPEERTVRQIIRLADRIDVIRLNHISKQWKTDKGLQKWTYFQSELLDLPEAMEQDSVFKATFMSLMEGAKDLAYVTGGMPKSDKSHTGSYIERYKLDVSNEKRKLKITRATSAYDCTMQALDDNVRRAIAKQAELMTCTEDHSKEALKQTNGRAACLRTKDGKEYLSSIHNEIELRQIRVPTKMTVLEKLTFEHGDITTLEPQLKIEIEEEIRRLKQNGILPLTGTLTQHLLCSPTVTKKLEDDYGLVVKPEQRFHGYDAQNNPQFVTVYHPEKKLYG</sequence>
<dbReference type="OrthoDB" id="10019906at2"/>
<protein>
    <submittedName>
        <fullName evidence="1">Uncharacterized protein</fullName>
    </submittedName>
</protein>
<comment type="caution">
    <text evidence="1">The sequence shown here is derived from an EMBL/GenBank/DDBJ whole genome shotgun (WGS) entry which is preliminary data.</text>
</comment>
<organism evidence="1 2">
    <name type="scientific">Parashewanella spongiae</name>
    <dbReference type="NCBI Taxonomy" id="342950"/>
    <lineage>
        <taxon>Bacteria</taxon>
        <taxon>Pseudomonadati</taxon>
        <taxon>Pseudomonadota</taxon>
        <taxon>Gammaproteobacteria</taxon>
        <taxon>Alteromonadales</taxon>
        <taxon>Shewanellaceae</taxon>
        <taxon>Parashewanella</taxon>
    </lineage>
</organism>
<evidence type="ECO:0000313" key="1">
    <source>
        <dbReference type="EMBL" id="RJY13319.1"/>
    </source>
</evidence>
<reference evidence="1 2" key="1">
    <citation type="submission" date="2018-09" db="EMBL/GenBank/DDBJ databases">
        <title>Phylogeny of the Shewanellaceae, and recommendation for two new genera, Pseudoshewanella and Parashewanella.</title>
        <authorList>
            <person name="Wang G."/>
        </authorList>
    </citation>
    <scope>NUCLEOTIDE SEQUENCE [LARGE SCALE GENOMIC DNA]</scope>
    <source>
        <strain evidence="1 2">KCTC 22492</strain>
    </source>
</reference>
<proteinExistence type="predicted"/>
<dbReference type="EMBL" id="QYYH01000065">
    <property type="protein sequence ID" value="RJY13319.1"/>
    <property type="molecule type" value="Genomic_DNA"/>
</dbReference>
<gene>
    <name evidence="1" type="ORF">D5R81_11295</name>
</gene>
<name>A0A3A6TVS5_9GAMM</name>
<dbReference type="RefSeq" id="WP_121853744.1">
    <property type="nucleotide sequence ID" value="NZ_CP037952.1"/>
</dbReference>
<keyword evidence="2" id="KW-1185">Reference proteome</keyword>
<accession>A0A3A6TVS5</accession>